<dbReference type="Gene3D" id="1.10.12.10">
    <property type="entry name" value="Lyase 2-enoyl-coa Hydratase, Chain A, domain 2"/>
    <property type="match status" value="1"/>
</dbReference>
<name>A0A1C3HFS8_SERMA</name>
<accession>A0A1C3HFS8</accession>
<reference evidence="4" key="1">
    <citation type="submission" date="2016-05" db="EMBL/GenBank/DDBJ databases">
        <authorList>
            <person name="Cock P.J.A."/>
            <person name="Cock P.J.A."/>
        </authorList>
    </citation>
    <scope>NUCLEOTIDE SEQUENCE</scope>
    <source>
        <strain evidence="4">PWN146_assembly</strain>
    </source>
</reference>
<dbReference type="RefSeq" id="WP_164097552.1">
    <property type="nucleotide sequence ID" value="NZ_CAWPLT010001217.1"/>
</dbReference>
<dbReference type="Pfam" id="PF00378">
    <property type="entry name" value="ECH_1"/>
    <property type="match status" value="1"/>
</dbReference>
<dbReference type="PANTHER" id="PTHR11941">
    <property type="entry name" value="ENOYL-COA HYDRATASE-RELATED"/>
    <property type="match status" value="1"/>
</dbReference>
<dbReference type="CDD" id="cd06558">
    <property type="entry name" value="crotonase-like"/>
    <property type="match status" value="1"/>
</dbReference>
<organism evidence="4">
    <name type="scientific">Serratia marcescens</name>
    <dbReference type="NCBI Taxonomy" id="615"/>
    <lineage>
        <taxon>Bacteria</taxon>
        <taxon>Pseudomonadati</taxon>
        <taxon>Pseudomonadota</taxon>
        <taxon>Gammaproteobacteria</taxon>
        <taxon>Enterobacterales</taxon>
        <taxon>Yersiniaceae</taxon>
        <taxon>Serratia</taxon>
    </lineage>
</organism>
<evidence type="ECO:0000313" key="4">
    <source>
        <dbReference type="EMBL" id="SAY43875.1"/>
    </source>
</evidence>
<dbReference type="GO" id="GO:0006635">
    <property type="term" value="P:fatty acid beta-oxidation"/>
    <property type="evidence" value="ECO:0007669"/>
    <property type="project" value="TreeGrafter"/>
</dbReference>
<dbReference type="EMBL" id="LT575490">
    <property type="protein sequence ID" value="SAY43875.1"/>
    <property type="molecule type" value="Genomic_DNA"/>
</dbReference>
<dbReference type="EC" id="4.2.1.17" evidence="4"/>
<dbReference type="PROSITE" id="PS00166">
    <property type="entry name" value="ENOYL_COA_HYDRATASE"/>
    <property type="match status" value="1"/>
</dbReference>
<dbReference type="InterPro" id="IPR014748">
    <property type="entry name" value="Enoyl-CoA_hydra_C"/>
</dbReference>
<evidence type="ECO:0000256" key="3">
    <source>
        <dbReference type="RuleBase" id="RU003707"/>
    </source>
</evidence>
<dbReference type="AlphaFoldDB" id="A0A1C3HFS8"/>
<dbReference type="Gene3D" id="3.90.226.10">
    <property type="entry name" value="2-enoyl-CoA Hydratase, Chain A, domain 1"/>
    <property type="match status" value="1"/>
</dbReference>
<dbReference type="FunFam" id="1.10.12.10:FF:000001">
    <property type="entry name" value="Probable enoyl-CoA hydratase, mitochondrial"/>
    <property type="match status" value="1"/>
</dbReference>
<dbReference type="SUPFAM" id="SSF52096">
    <property type="entry name" value="ClpP/crotonase"/>
    <property type="match status" value="1"/>
</dbReference>
<dbReference type="InterPro" id="IPR018376">
    <property type="entry name" value="Enoyl-CoA_hyd/isom_CS"/>
</dbReference>
<gene>
    <name evidence="4" type="primary">paaF_1</name>
    <name evidence="4" type="ORF">PWN146_02568</name>
</gene>
<dbReference type="InterPro" id="IPR029045">
    <property type="entry name" value="ClpP/crotonase-like_dom_sf"/>
</dbReference>
<dbReference type="InterPro" id="IPR001753">
    <property type="entry name" value="Enoyl-CoA_hydra/iso"/>
</dbReference>
<evidence type="ECO:0000256" key="2">
    <source>
        <dbReference type="ARBA" id="ARBA00023239"/>
    </source>
</evidence>
<protein>
    <submittedName>
        <fullName evidence="4">2,3-dehydroadipyl-CoA hydratase</fullName>
        <ecNumber evidence="4">4.2.1.17</ecNumber>
    </submittedName>
</protein>
<dbReference type="GO" id="GO:0004300">
    <property type="term" value="F:enoyl-CoA hydratase activity"/>
    <property type="evidence" value="ECO:0007669"/>
    <property type="project" value="UniProtKB-EC"/>
</dbReference>
<comment type="similarity">
    <text evidence="1 3">Belongs to the enoyl-CoA hydratase/isomerase family.</text>
</comment>
<proteinExistence type="inferred from homology"/>
<evidence type="ECO:0000256" key="1">
    <source>
        <dbReference type="ARBA" id="ARBA00005254"/>
    </source>
</evidence>
<dbReference type="FunFam" id="3.90.226.10:FF:000009">
    <property type="entry name" value="Carnitinyl-CoA dehydratase"/>
    <property type="match status" value="1"/>
</dbReference>
<dbReference type="NCBIfam" id="NF007239">
    <property type="entry name" value="PRK09674.1"/>
    <property type="match status" value="1"/>
</dbReference>
<dbReference type="PANTHER" id="PTHR11941:SF54">
    <property type="entry name" value="ENOYL-COA HYDRATASE, MITOCHONDRIAL"/>
    <property type="match status" value="1"/>
</dbReference>
<sequence>MDTPFILHLQQHRVVTLTLHRPEARNALSTPCLEQLVARLEQADADSGVGAVVIAGAARFFAAGADLRELQQQDLPAALADRRPQLWQRLAQFSKPLLAAVNGYALGAGCELALACDIVIGGESARFGLPEITLGLMPGAGGTQRLIRCVGKARASQMVLTGEPIDARTALQAGLISEVCVDALTLERTQQIADRISRQAPLALRAAKQALKQAEEIGLSQGLTMERQQFVTLAATDDRREGIAAFFEKRTPNYQGR</sequence>
<keyword evidence="2 4" id="KW-0456">Lyase</keyword>